<dbReference type="Proteomes" id="UP000785679">
    <property type="component" value="Unassembled WGS sequence"/>
</dbReference>
<organism evidence="2 3">
    <name type="scientific">Halteria grandinella</name>
    <dbReference type="NCBI Taxonomy" id="5974"/>
    <lineage>
        <taxon>Eukaryota</taxon>
        <taxon>Sar</taxon>
        <taxon>Alveolata</taxon>
        <taxon>Ciliophora</taxon>
        <taxon>Intramacronucleata</taxon>
        <taxon>Spirotrichea</taxon>
        <taxon>Stichotrichia</taxon>
        <taxon>Sporadotrichida</taxon>
        <taxon>Halteriidae</taxon>
        <taxon>Halteria</taxon>
    </lineage>
</organism>
<keyword evidence="1" id="KW-1133">Transmembrane helix</keyword>
<feature type="transmembrane region" description="Helical" evidence="1">
    <location>
        <begin position="1075"/>
        <end position="1096"/>
    </location>
</feature>
<keyword evidence="1" id="KW-0812">Transmembrane</keyword>
<evidence type="ECO:0008006" key="4">
    <source>
        <dbReference type="Google" id="ProtNLM"/>
    </source>
</evidence>
<keyword evidence="3" id="KW-1185">Reference proteome</keyword>
<sequence length="1162" mass="130633">MSNTPQQSCYQIASTIFQTYSISSTSGFVQVSVYTYSTYITLYQSSSTFKDLQTTSLTSIQSWCPNKAGALSFDASVSNTFKVNYGYSEISLTPLSLFCGSPFPVITYSFYNPSAVPSGMSIIGPLIKITDSLHHGKYIVRVNANAPPQSASYDIQVVVNMYPSFSQSLSKFVVQLDRTATYSLPQIVDPEGHTFTISIQLISVTTQIPTHTCVSLATAIGDTQIIAYDSTLRKFTITTNAMTPITWACDFKYEIVLTDSQGATSPILPLTLSIIQGHLPPYWVYDPPKTVIMHIGENINFNLPESEDPNGDTISLIQITKPSFATLTPPFNYTLSPQTNEHIGFFQITGNLSDGTSQFLPFEINITVFNFAPNFTKALKNQTQEINEFIEYQLPTISDYESPYTDPISYSICFVQENQYCDQNYPGFVTFVKEQGLFQFKGVESDVGNYTFRITLVDSLGNFSVNYLMINVTKPKSYRTVQNQGPPEFQSPIQAKLTIEEGKSEQIKFPQIKDPDNDLYDCSVNLGSAVTFSTYKNLALTISPLSSHVSSSSYTIQIILTDKNKYTLKNKKYQLKITVTAKQVNQTTTERTQSNSNYYIDDNQMVVGSKPSSSQNQAIQKENVTMRLKLVDITNTGKAKIKVYSRSSSKIMQFISNTTFRIQLSSGGEIVENVLYTIENGNYSNILVLQLNFRNPQTISIAQDYDKLLISTIRKISIVESSFIEIFPIGVNMEGFIPPQISESAAQKQELIKKSGDYASYALVSSNLLLNIFLSGILAYLFGLLNDISQLTMLSLININIPGQVSLITTIIMNLIYMDLLQTDLWINNIIDLDSEDDDAICPSFKLAGYSSKLTIKNLGSTFVFIFILAAYQMGLLLTKIFTIFFTIEKVMNVFQKAKASLYWNMLIRFIIQQYQAIMISSLVCVFHNLNGFHLSYGEYLEKTATVGQKISAYIGIALLAGSLIAPIAMAWVINKHQREGTLMSTRFKENYGTLVDGLKEGAHWIIPYWNVIILFRWAIQISIFVLLKEASAVQIIINLVISQMFTILVVYLRPFQNQSSCEAWVNIDENNFKIFNEIIVTYYLIFMLLLTDIASDNEQRLFIGMVELAIIGLCVFSNILKAGIVGINELKRRKAVKRRKELQQHKLRFHPCPILIYHKSI</sequence>
<dbReference type="Gene3D" id="2.60.40.10">
    <property type="entry name" value="Immunoglobulins"/>
    <property type="match status" value="1"/>
</dbReference>
<reference evidence="2" key="1">
    <citation type="submission" date="2019-06" db="EMBL/GenBank/DDBJ databases">
        <authorList>
            <person name="Zheng W."/>
        </authorList>
    </citation>
    <scope>NUCLEOTIDE SEQUENCE</scope>
    <source>
        <strain evidence="2">QDHG01</strain>
    </source>
</reference>
<dbReference type="EMBL" id="RRYP01000631">
    <property type="protein sequence ID" value="TNV87100.1"/>
    <property type="molecule type" value="Genomic_DNA"/>
</dbReference>
<proteinExistence type="predicted"/>
<evidence type="ECO:0000256" key="1">
    <source>
        <dbReference type="SAM" id="Phobius"/>
    </source>
</evidence>
<name>A0A8J8P775_HALGN</name>
<protein>
    <recommendedName>
        <fullName evidence="4">Cadherin domain-containing protein</fullName>
    </recommendedName>
</protein>
<feature type="transmembrane region" description="Helical" evidence="1">
    <location>
        <begin position="907"/>
        <end position="931"/>
    </location>
</feature>
<dbReference type="AlphaFoldDB" id="A0A8J8P775"/>
<keyword evidence="1" id="KW-0472">Membrane</keyword>
<dbReference type="OrthoDB" id="327782at2759"/>
<feature type="transmembrane region" description="Helical" evidence="1">
    <location>
        <begin position="1102"/>
        <end position="1131"/>
    </location>
</feature>
<evidence type="ECO:0000313" key="3">
    <source>
        <dbReference type="Proteomes" id="UP000785679"/>
    </source>
</evidence>
<feature type="transmembrane region" description="Helical" evidence="1">
    <location>
        <begin position="1034"/>
        <end position="1054"/>
    </location>
</feature>
<feature type="transmembrane region" description="Helical" evidence="1">
    <location>
        <begin position="863"/>
        <end position="886"/>
    </location>
</feature>
<gene>
    <name evidence="2" type="ORF">FGO68_gene11553</name>
</gene>
<feature type="transmembrane region" description="Helical" evidence="1">
    <location>
        <begin position="951"/>
        <end position="974"/>
    </location>
</feature>
<accession>A0A8J8P775</accession>
<evidence type="ECO:0000313" key="2">
    <source>
        <dbReference type="EMBL" id="TNV87100.1"/>
    </source>
</evidence>
<feature type="transmembrane region" description="Helical" evidence="1">
    <location>
        <begin position="758"/>
        <end position="782"/>
    </location>
</feature>
<feature type="transmembrane region" description="Helical" evidence="1">
    <location>
        <begin position="794"/>
        <end position="817"/>
    </location>
</feature>
<comment type="caution">
    <text evidence="2">The sequence shown here is derived from an EMBL/GenBank/DDBJ whole genome shotgun (WGS) entry which is preliminary data.</text>
</comment>
<dbReference type="InterPro" id="IPR013783">
    <property type="entry name" value="Ig-like_fold"/>
</dbReference>
<feature type="transmembrane region" description="Helical" evidence="1">
    <location>
        <begin position="1009"/>
        <end position="1028"/>
    </location>
</feature>